<dbReference type="Pfam" id="PF04296">
    <property type="entry name" value="YlxR"/>
    <property type="match status" value="1"/>
</dbReference>
<feature type="domain" description="YlxR" evidence="1">
    <location>
        <begin position="5"/>
        <end position="66"/>
    </location>
</feature>
<gene>
    <name evidence="2" type="ORF">HRU87_04685</name>
</gene>
<protein>
    <submittedName>
        <fullName evidence="2">YlxR family protein</fullName>
    </submittedName>
</protein>
<sequence>MEPTRTCVGCRRRDSRSALFRAVSQNGLLVPDDQKSLLGRGVWFHFQCAELAISRNGFTKALGSVVITEFEAWHRQARNDAGNTMSTSK</sequence>
<dbReference type="SUPFAM" id="SSF64376">
    <property type="entry name" value="YlxR-like"/>
    <property type="match status" value="1"/>
</dbReference>
<dbReference type="PANTHER" id="PTHR34215:SF1">
    <property type="entry name" value="YLXR DOMAIN-CONTAINING PROTEIN"/>
    <property type="match status" value="1"/>
</dbReference>
<dbReference type="PANTHER" id="PTHR34215">
    <property type="entry name" value="BLL0784 PROTEIN"/>
    <property type="match status" value="1"/>
</dbReference>
<proteinExistence type="predicted"/>
<dbReference type="Gene3D" id="3.30.1230.10">
    <property type="entry name" value="YlxR-like"/>
    <property type="match status" value="1"/>
</dbReference>
<evidence type="ECO:0000313" key="2">
    <source>
        <dbReference type="EMBL" id="QKJ25477.1"/>
    </source>
</evidence>
<dbReference type="AlphaFoldDB" id="A0A7D4UB09"/>
<name>A0A7D4UB09_9MICO</name>
<organism evidence="2 3">
    <name type="scientific">Aquiluna borgnonia</name>
    <dbReference type="NCBI Taxonomy" id="2499157"/>
    <lineage>
        <taxon>Bacteria</taxon>
        <taxon>Bacillati</taxon>
        <taxon>Actinomycetota</taxon>
        <taxon>Actinomycetes</taxon>
        <taxon>Micrococcales</taxon>
        <taxon>Microbacteriaceae</taxon>
        <taxon>Luna cluster</taxon>
        <taxon>Luna-1 subcluster</taxon>
        <taxon>Aquiluna</taxon>
    </lineage>
</organism>
<dbReference type="RefSeq" id="WP_173493774.1">
    <property type="nucleotide sequence ID" value="NZ_CP054056.1"/>
</dbReference>
<dbReference type="EMBL" id="CP054056">
    <property type="protein sequence ID" value="QKJ25477.1"/>
    <property type="molecule type" value="Genomic_DNA"/>
</dbReference>
<dbReference type="Proteomes" id="UP000501003">
    <property type="component" value="Chromosome"/>
</dbReference>
<evidence type="ECO:0000259" key="1">
    <source>
        <dbReference type="Pfam" id="PF04296"/>
    </source>
</evidence>
<dbReference type="InterPro" id="IPR035931">
    <property type="entry name" value="YlxR-like_sf"/>
</dbReference>
<dbReference type="KEGG" id="aqg:HRU87_04685"/>
<dbReference type="InterPro" id="IPR007393">
    <property type="entry name" value="YlxR_dom"/>
</dbReference>
<reference evidence="2 3" key="1">
    <citation type="submission" date="2020-05" db="EMBL/GenBank/DDBJ databases">
        <title>Aquirufa sp. strain 15G-AUS-rot a new Aquirufa species.</title>
        <authorList>
            <person name="Pitt A."/>
            <person name="Hahn M.W."/>
        </authorList>
    </citation>
    <scope>NUCLEOTIDE SEQUENCE [LARGE SCALE GENOMIC DNA]</scope>
    <source>
        <strain evidence="2 3">15G-AUS-rot</strain>
    </source>
</reference>
<accession>A0A7D4UB09</accession>
<keyword evidence="3" id="KW-1185">Reference proteome</keyword>
<dbReference type="InterPro" id="IPR037465">
    <property type="entry name" value="YlxR"/>
</dbReference>
<evidence type="ECO:0000313" key="3">
    <source>
        <dbReference type="Proteomes" id="UP000501003"/>
    </source>
</evidence>